<dbReference type="Proteomes" id="UP001056120">
    <property type="component" value="Linkage Group LG24"/>
</dbReference>
<reference evidence="1 2" key="2">
    <citation type="journal article" date="2022" name="Mol. Ecol. Resour.">
        <title>The genomes of chicory, endive, great burdock and yacon provide insights into Asteraceae paleo-polyploidization history and plant inulin production.</title>
        <authorList>
            <person name="Fan W."/>
            <person name="Wang S."/>
            <person name="Wang H."/>
            <person name="Wang A."/>
            <person name="Jiang F."/>
            <person name="Liu H."/>
            <person name="Zhao H."/>
            <person name="Xu D."/>
            <person name="Zhang Y."/>
        </authorList>
    </citation>
    <scope>NUCLEOTIDE SEQUENCE [LARGE SCALE GENOMIC DNA]</scope>
    <source>
        <strain evidence="2">cv. Yunnan</strain>
        <tissue evidence="1">Leaves</tissue>
    </source>
</reference>
<reference evidence="2" key="1">
    <citation type="journal article" date="2022" name="Mol. Ecol. Resour.">
        <title>The genomes of chicory, endive, great burdock and yacon provide insights into Asteraceae palaeo-polyploidization history and plant inulin production.</title>
        <authorList>
            <person name="Fan W."/>
            <person name="Wang S."/>
            <person name="Wang H."/>
            <person name="Wang A."/>
            <person name="Jiang F."/>
            <person name="Liu H."/>
            <person name="Zhao H."/>
            <person name="Xu D."/>
            <person name="Zhang Y."/>
        </authorList>
    </citation>
    <scope>NUCLEOTIDE SEQUENCE [LARGE SCALE GENOMIC DNA]</scope>
    <source>
        <strain evidence="2">cv. Yunnan</strain>
    </source>
</reference>
<accession>A0ACB9AR07</accession>
<name>A0ACB9AR07_9ASTR</name>
<organism evidence="1 2">
    <name type="scientific">Smallanthus sonchifolius</name>
    <dbReference type="NCBI Taxonomy" id="185202"/>
    <lineage>
        <taxon>Eukaryota</taxon>
        <taxon>Viridiplantae</taxon>
        <taxon>Streptophyta</taxon>
        <taxon>Embryophyta</taxon>
        <taxon>Tracheophyta</taxon>
        <taxon>Spermatophyta</taxon>
        <taxon>Magnoliopsida</taxon>
        <taxon>eudicotyledons</taxon>
        <taxon>Gunneridae</taxon>
        <taxon>Pentapetalae</taxon>
        <taxon>asterids</taxon>
        <taxon>campanulids</taxon>
        <taxon>Asterales</taxon>
        <taxon>Asteraceae</taxon>
        <taxon>Asteroideae</taxon>
        <taxon>Heliantheae alliance</taxon>
        <taxon>Millerieae</taxon>
        <taxon>Smallanthus</taxon>
    </lineage>
</organism>
<keyword evidence="2" id="KW-1185">Reference proteome</keyword>
<proteinExistence type="predicted"/>
<gene>
    <name evidence="1" type="ORF">L1987_70809</name>
</gene>
<sequence>MPTPKTLIEDGLGGRSMIGHGFGGSGLLFAFATERRKGGCGRSFSSNDNETKKKKWMTYYQRRFHSHFLSLS</sequence>
<dbReference type="EMBL" id="CM042041">
    <property type="protein sequence ID" value="KAI3712258.1"/>
    <property type="molecule type" value="Genomic_DNA"/>
</dbReference>
<evidence type="ECO:0000313" key="1">
    <source>
        <dbReference type="EMBL" id="KAI3712258.1"/>
    </source>
</evidence>
<comment type="caution">
    <text evidence="1">The sequence shown here is derived from an EMBL/GenBank/DDBJ whole genome shotgun (WGS) entry which is preliminary data.</text>
</comment>
<evidence type="ECO:0000313" key="2">
    <source>
        <dbReference type="Proteomes" id="UP001056120"/>
    </source>
</evidence>
<protein>
    <submittedName>
        <fullName evidence="1">Uncharacterized protein</fullName>
    </submittedName>
</protein>